<reference evidence="1" key="2">
    <citation type="journal article" date="2021" name="Sci. Rep.">
        <title>The distribution of antibiotic resistance genes in chicken gut microbiota commensals.</title>
        <authorList>
            <person name="Juricova H."/>
            <person name="Matiasovicova J."/>
            <person name="Kubasova T."/>
            <person name="Cejkova D."/>
            <person name="Rychlik I."/>
        </authorList>
    </citation>
    <scope>NUCLEOTIDE SEQUENCE</scope>
    <source>
        <strain evidence="1">An559</strain>
    </source>
</reference>
<keyword evidence="2" id="KW-1185">Reference proteome</keyword>
<proteinExistence type="predicted"/>
<dbReference type="SUPFAM" id="SSF74650">
    <property type="entry name" value="Galactose mutarotase-like"/>
    <property type="match status" value="1"/>
</dbReference>
<reference evidence="1" key="1">
    <citation type="submission" date="2020-08" db="EMBL/GenBank/DDBJ databases">
        <authorList>
            <person name="Cejkova D."/>
            <person name="Kubasova T."/>
            <person name="Jahodarova E."/>
            <person name="Rychlik I."/>
        </authorList>
    </citation>
    <scope>NUCLEOTIDE SEQUENCE</scope>
    <source>
        <strain evidence="1">An559</strain>
    </source>
</reference>
<dbReference type="InterPro" id="IPR011013">
    <property type="entry name" value="Gal_mutarotase_sf_dom"/>
</dbReference>
<sequence length="293" mass="33208">MVLTLKNDRFTASVTSVGAELLSLKNSDGLEYMWQKDPKYWGKTSPVLFPIVGNLRNDKVTFHGTEYGMAKHGLCRAAEFTVESHSDTDAVFSLCSSEETLAHYPYQFKLTLAYHLSETGISITYTVENIDNQPIDFCFGAHPGFNVPLDGVGTFSDYRLEFNADEPDGCPVFDFENNQINMDKRVDFMKGSRTLPLDYSYFDEDALVFDKVHSDRVRLVSDKTERGVEVRFADFDFVAFWTPIKMDAPFLCIEPWCGMAVCSDEGDTFEEKRGVKHLETGASRSFVMEILPF</sequence>
<dbReference type="Proteomes" id="UP000774750">
    <property type="component" value="Unassembled WGS sequence"/>
</dbReference>
<dbReference type="InterPro" id="IPR037481">
    <property type="entry name" value="LacX"/>
</dbReference>
<protein>
    <submittedName>
        <fullName evidence="1">Aldose 1-epimerase family protein</fullName>
    </submittedName>
</protein>
<evidence type="ECO:0000313" key="2">
    <source>
        <dbReference type="Proteomes" id="UP000774750"/>
    </source>
</evidence>
<dbReference type="CDD" id="cd09024">
    <property type="entry name" value="Aldose_epim_lacX"/>
    <property type="match status" value="1"/>
</dbReference>
<dbReference type="EMBL" id="JACJKY010000015">
    <property type="protein sequence ID" value="MBM6921334.1"/>
    <property type="molecule type" value="Genomic_DNA"/>
</dbReference>
<dbReference type="Gene3D" id="2.70.98.10">
    <property type="match status" value="1"/>
</dbReference>
<dbReference type="RefSeq" id="WP_204447170.1">
    <property type="nucleotide sequence ID" value="NZ_JACJKY010000015.1"/>
</dbReference>
<dbReference type="Pfam" id="PF01263">
    <property type="entry name" value="Aldose_epim"/>
    <property type="match status" value="1"/>
</dbReference>
<dbReference type="InterPro" id="IPR014718">
    <property type="entry name" value="GH-type_carb-bd"/>
</dbReference>
<organism evidence="1 2">
    <name type="scientific">Merdimmobilis hominis</name>
    <dbReference type="NCBI Taxonomy" id="2897707"/>
    <lineage>
        <taxon>Bacteria</taxon>
        <taxon>Bacillati</taxon>
        <taxon>Bacillota</taxon>
        <taxon>Clostridia</taxon>
        <taxon>Eubacteriales</taxon>
        <taxon>Oscillospiraceae</taxon>
        <taxon>Merdimmobilis</taxon>
    </lineage>
</organism>
<dbReference type="PANTHER" id="PTHR11122">
    <property type="entry name" value="APOSPORY-ASSOCIATED PROTEIN C-RELATED"/>
    <property type="match status" value="1"/>
</dbReference>
<dbReference type="InterPro" id="IPR008183">
    <property type="entry name" value="Aldose_1/G6P_1-epimerase"/>
</dbReference>
<evidence type="ECO:0000313" key="1">
    <source>
        <dbReference type="EMBL" id="MBM6921334.1"/>
    </source>
</evidence>
<comment type="caution">
    <text evidence="1">The sequence shown here is derived from an EMBL/GenBank/DDBJ whole genome shotgun (WGS) entry which is preliminary data.</text>
</comment>
<name>A0A938X9X9_9FIRM</name>
<dbReference type="PANTHER" id="PTHR11122:SF13">
    <property type="entry name" value="GLUCOSE-6-PHOSPHATE 1-EPIMERASE"/>
    <property type="match status" value="1"/>
</dbReference>
<dbReference type="GO" id="GO:0030246">
    <property type="term" value="F:carbohydrate binding"/>
    <property type="evidence" value="ECO:0007669"/>
    <property type="project" value="InterPro"/>
</dbReference>
<dbReference type="GO" id="GO:0005975">
    <property type="term" value="P:carbohydrate metabolic process"/>
    <property type="evidence" value="ECO:0007669"/>
    <property type="project" value="InterPro"/>
</dbReference>
<accession>A0A938X9X9</accession>
<dbReference type="GO" id="GO:0016853">
    <property type="term" value="F:isomerase activity"/>
    <property type="evidence" value="ECO:0007669"/>
    <property type="project" value="InterPro"/>
</dbReference>
<dbReference type="AlphaFoldDB" id="A0A938X9X9"/>
<gene>
    <name evidence="1" type="ORF">H6A12_09220</name>
</gene>